<dbReference type="EMBL" id="DVIT01000031">
    <property type="protein sequence ID" value="HIS47706.1"/>
    <property type="molecule type" value="Genomic_DNA"/>
</dbReference>
<reference evidence="2" key="1">
    <citation type="submission" date="2020-10" db="EMBL/GenBank/DDBJ databases">
        <authorList>
            <person name="Gilroy R."/>
        </authorList>
    </citation>
    <scope>NUCLEOTIDE SEQUENCE</scope>
    <source>
        <strain evidence="2">CHK178-757</strain>
    </source>
</reference>
<feature type="domain" description="4Fe-4S ferredoxin-type" evidence="1">
    <location>
        <begin position="10"/>
        <end position="39"/>
    </location>
</feature>
<organism evidence="2 3">
    <name type="scientific">Candidatus Scybalocola faecigallinarum</name>
    <dbReference type="NCBI Taxonomy" id="2840941"/>
    <lineage>
        <taxon>Bacteria</taxon>
        <taxon>Bacillati</taxon>
        <taxon>Bacillota</taxon>
        <taxon>Clostridia</taxon>
        <taxon>Lachnospirales</taxon>
        <taxon>Lachnospiraceae</taxon>
        <taxon>Lachnospiraceae incertae sedis</taxon>
        <taxon>Candidatus Scybalocola (ex Gilroy et al. 2021)</taxon>
    </lineage>
</organism>
<comment type="caution">
    <text evidence="2">The sequence shown here is derived from an EMBL/GenBank/DDBJ whole genome shotgun (WGS) entry which is preliminary data.</text>
</comment>
<dbReference type="SUPFAM" id="SSF54862">
    <property type="entry name" value="4Fe-4S ferredoxins"/>
    <property type="match status" value="1"/>
</dbReference>
<dbReference type="PROSITE" id="PS51379">
    <property type="entry name" value="4FE4S_FER_2"/>
    <property type="match status" value="1"/>
</dbReference>
<gene>
    <name evidence="2" type="ORF">IAB46_09175</name>
</gene>
<accession>A0A9D1F541</accession>
<evidence type="ECO:0000259" key="1">
    <source>
        <dbReference type="PROSITE" id="PS51379"/>
    </source>
</evidence>
<proteinExistence type="predicted"/>
<sequence length="66" mass="7570">MWQRRSAAEWKAVHFPGHCQTCLACAHACPKLAIGLTVPEKNPNARYRNEHIALREIVKSNQQMEE</sequence>
<evidence type="ECO:0000313" key="3">
    <source>
        <dbReference type="Proteomes" id="UP000823927"/>
    </source>
</evidence>
<evidence type="ECO:0000313" key="2">
    <source>
        <dbReference type="EMBL" id="HIS47706.1"/>
    </source>
</evidence>
<name>A0A9D1F541_9FIRM</name>
<dbReference type="Proteomes" id="UP000823927">
    <property type="component" value="Unassembled WGS sequence"/>
</dbReference>
<reference evidence="2" key="2">
    <citation type="journal article" date="2021" name="PeerJ">
        <title>Extensive microbial diversity within the chicken gut microbiome revealed by metagenomics and culture.</title>
        <authorList>
            <person name="Gilroy R."/>
            <person name="Ravi A."/>
            <person name="Getino M."/>
            <person name="Pursley I."/>
            <person name="Horton D.L."/>
            <person name="Alikhan N.F."/>
            <person name="Baker D."/>
            <person name="Gharbi K."/>
            <person name="Hall N."/>
            <person name="Watson M."/>
            <person name="Adriaenssens E.M."/>
            <person name="Foster-Nyarko E."/>
            <person name="Jarju S."/>
            <person name="Secka A."/>
            <person name="Antonio M."/>
            <person name="Oren A."/>
            <person name="Chaudhuri R.R."/>
            <person name="La Ragione R."/>
            <person name="Hildebrand F."/>
            <person name="Pallen M.J."/>
        </authorList>
    </citation>
    <scope>NUCLEOTIDE SEQUENCE</scope>
    <source>
        <strain evidence="2">CHK178-757</strain>
    </source>
</reference>
<dbReference type="InterPro" id="IPR017896">
    <property type="entry name" value="4Fe4S_Fe-S-bd"/>
</dbReference>
<protein>
    <recommendedName>
        <fullName evidence="1">4Fe-4S ferredoxin-type domain-containing protein</fullName>
    </recommendedName>
</protein>
<dbReference type="AlphaFoldDB" id="A0A9D1F541"/>